<proteinExistence type="predicted"/>
<dbReference type="GO" id="GO:0005930">
    <property type="term" value="C:axoneme"/>
    <property type="evidence" value="ECO:0007669"/>
    <property type="project" value="UniProtKB-SubCell"/>
</dbReference>
<dbReference type="GO" id="GO:0035721">
    <property type="term" value="P:intraciliary retrograde transport"/>
    <property type="evidence" value="ECO:0007669"/>
    <property type="project" value="TreeGrafter"/>
</dbReference>
<dbReference type="PIRSF" id="PIRSF037536">
    <property type="entry name" value="WD_repeat_p35"/>
    <property type="match status" value="1"/>
</dbReference>
<feature type="repeat" description="WD" evidence="14">
    <location>
        <begin position="68"/>
        <end position="99"/>
    </location>
</feature>
<dbReference type="GO" id="GO:0005813">
    <property type="term" value="C:centrosome"/>
    <property type="evidence" value="ECO:0007669"/>
    <property type="project" value="UniProtKB-SubCell"/>
</dbReference>
<feature type="domain" description="IFT121-like zinc finger" evidence="15">
    <location>
        <begin position="1135"/>
        <end position="1175"/>
    </location>
</feature>
<evidence type="ECO:0000256" key="14">
    <source>
        <dbReference type="PROSITE-ProRule" id="PRU00221"/>
    </source>
</evidence>
<dbReference type="InterPro" id="IPR056157">
    <property type="entry name" value="TPR_IFT80_172_dom"/>
</dbReference>
<evidence type="ECO:0000256" key="2">
    <source>
        <dbReference type="ARBA" id="ARBA00004300"/>
    </source>
</evidence>
<evidence type="ECO:0000256" key="6">
    <source>
        <dbReference type="ARBA" id="ARBA00022737"/>
    </source>
</evidence>
<dbReference type="Pfam" id="PF25170">
    <property type="entry name" value="TPR_WDR35"/>
    <property type="match status" value="1"/>
</dbReference>
<dbReference type="SUPFAM" id="SSF50978">
    <property type="entry name" value="WD40 repeat-like"/>
    <property type="match status" value="1"/>
</dbReference>
<dbReference type="FunFam" id="1.25.40.470:FF:000004">
    <property type="entry name" value="WD repeat-containing protein 35"/>
    <property type="match status" value="1"/>
</dbReference>
<dbReference type="Gene3D" id="2.130.10.10">
    <property type="entry name" value="YVTN repeat-like/Quinoprotein amine dehydrogenase"/>
    <property type="match status" value="1"/>
</dbReference>
<keyword evidence="9" id="KW-0206">Cytoskeleton</keyword>
<dbReference type="GO" id="GO:0097730">
    <property type="term" value="C:non-motile cilium"/>
    <property type="evidence" value="ECO:0007669"/>
    <property type="project" value="TreeGrafter"/>
</dbReference>
<evidence type="ECO:0000256" key="9">
    <source>
        <dbReference type="ARBA" id="ARBA00023212"/>
    </source>
</evidence>
<dbReference type="InterPro" id="IPR017233">
    <property type="entry name" value="WDR35"/>
</dbReference>
<keyword evidence="10" id="KW-0966">Cell projection</keyword>
<keyword evidence="21" id="KW-1185">Reference proteome</keyword>
<dbReference type="Gene3D" id="1.25.40.470">
    <property type="match status" value="1"/>
</dbReference>
<dbReference type="PROSITE" id="PS50082">
    <property type="entry name" value="WD_REPEATS_2"/>
    <property type="match status" value="1"/>
</dbReference>
<dbReference type="InterPro" id="IPR011990">
    <property type="entry name" value="TPR-like_helical_dom_sf"/>
</dbReference>
<dbReference type="InterPro" id="IPR039857">
    <property type="entry name" value="Ift122/121"/>
</dbReference>
<evidence type="ECO:0000256" key="8">
    <source>
        <dbReference type="ARBA" id="ARBA00023069"/>
    </source>
</evidence>
<keyword evidence="5 14" id="KW-0853">WD repeat</keyword>
<evidence type="ECO:0000256" key="5">
    <source>
        <dbReference type="ARBA" id="ARBA00022574"/>
    </source>
</evidence>
<evidence type="ECO:0000313" key="20">
    <source>
        <dbReference type="Ensembl" id="ENSCSAVP00000019451.1"/>
    </source>
</evidence>
<dbReference type="Pfam" id="PF23390">
    <property type="entry name" value="Beta-prop_WDR35_2nd"/>
    <property type="match status" value="1"/>
</dbReference>
<dbReference type="InterPro" id="IPR015943">
    <property type="entry name" value="WD40/YVTN_repeat-like_dom_sf"/>
</dbReference>
<dbReference type="Pfam" id="PF23145">
    <property type="entry name" value="Zf_2nd_IFT121"/>
    <property type="match status" value="1"/>
</dbReference>
<dbReference type="InParanoid" id="H2ZPD5"/>
<feature type="domain" description="IFT121-like TPR repeats" evidence="19">
    <location>
        <begin position="1021"/>
        <end position="1119"/>
    </location>
</feature>
<evidence type="ECO:0000256" key="4">
    <source>
        <dbReference type="ARBA" id="ARBA00022490"/>
    </source>
</evidence>
<dbReference type="GO" id="GO:0061512">
    <property type="term" value="P:protein localization to cilium"/>
    <property type="evidence" value="ECO:0007669"/>
    <property type="project" value="TreeGrafter"/>
</dbReference>
<dbReference type="SMART" id="SM00320">
    <property type="entry name" value="WD40"/>
    <property type="match status" value="4"/>
</dbReference>
<dbReference type="AlphaFoldDB" id="H2ZPD5"/>
<dbReference type="InterPro" id="IPR056159">
    <property type="entry name" value="Beta-prop_IFT121_TULP_N"/>
</dbReference>
<keyword evidence="6" id="KW-0677">Repeat</keyword>
<dbReference type="GO" id="GO:0030991">
    <property type="term" value="C:intraciliary transport particle A"/>
    <property type="evidence" value="ECO:0007669"/>
    <property type="project" value="TreeGrafter"/>
</dbReference>
<dbReference type="OMA" id="VWAMCWA"/>
<reference evidence="20" key="2">
    <citation type="submission" date="2025-08" db="UniProtKB">
        <authorList>
            <consortium name="Ensembl"/>
        </authorList>
    </citation>
    <scope>IDENTIFICATION</scope>
</reference>
<evidence type="ECO:0000256" key="11">
    <source>
        <dbReference type="ARBA" id="ARBA00058990"/>
    </source>
</evidence>
<feature type="domain" description="IFT121 second beta-propeller" evidence="17">
    <location>
        <begin position="338"/>
        <end position="674"/>
    </location>
</feature>
<dbReference type="FunFam" id="2.130.10.10:FF:000187">
    <property type="entry name" value="WD repeat-containing protein 35"/>
    <property type="match status" value="1"/>
</dbReference>
<organism evidence="20 21">
    <name type="scientific">Ciona savignyi</name>
    <name type="common">Pacific transparent sea squirt</name>
    <dbReference type="NCBI Taxonomy" id="51511"/>
    <lineage>
        <taxon>Eukaryota</taxon>
        <taxon>Metazoa</taxon>
        <taxon>Chordata</taxon>
        <taxon>Tunicata</taxon>
        <taxon>Ascidiacea</taxon>
        <taxon>Phlebobranchia</taxon>
        <taxon>Cionidae</taxon>
        <taxon>Ciona</taxon>
    </lineage>
</organism>
<dbReference type="GeneTree" id="ENSGT00940000155745"/>
<dbReference type="InterPro" id="IPR056158">
    <property type="entry name" value="Beta-prop_IFT121_2nd"/>
</dbReference>
<dbReference type="SUPFAM" id="SSF48452">
    <property type="entry name" value="TPR-like"/>
    <property type="match status" value="1"/>
</dbReference>
<evidence type="ECO:0000259" key="18">
    <source>
        <dbReference type="Pfam" id="PF24797"/>
    </source>
</evidence>
<evidence type="ECO:0000256" key="12">
    <source>
        <dbReference type="ARBA" id="ARBA00062232"/>
    </source>
</evidence>
<sequence>MFVYLSKKIAIPNGVALHCISWNKEHGYIACGGGDGLLKVLKLETQTSNDARIRGLAAPSNLSMNQTMEGHNGNVKVVTWNNQYQKLTSSDQKGLIIVWMMFNGQWFEEMINSRNKSVVRAMAWNADGQKICIAYEDGAVILGSVDGNRIWGKELRNMQLTNVTWSPDGKIILFGTANGELHIYDNLGNSIGKVELYCLVNVTGAVSLAALDWYNGRLGFVEPDCPSLVVCFDNGRCQIMKHESDERPILIDTKMDAIDAKWNDTGSILAIAGSQRSVQQDKDINVVQFFSTFGEPLYTLKVPGKNMMSLDWEKGSLRVALAVDSFIYFANIRPDYKWGYCEHTVVYGFMKPDRAEHCVIFWDWKTKDKYVKFVKHLLLMDAAGSHCCLVTKAEDEADQYALVLCNTIGTPMDSKFIDLEPYFVTMTATHVIVASHEAVYSWQYTTSRSLGLSHIVTSTARKDTRERLFHIDDDKPQAKADYLNFKAAQAPTRDMICAIAASDRILVVARESGTLQRYILPHLELTHRYAVSCEPRQLALNCTSARLSIIDTGGIFTIFDLDAIVTDENGQEMIGEHLALERKDTWDMKWADDNPELIAIMEKTRMYVFRGLDPEVDAISLMITSTFTFVIFREPLQCSGYICDFSDLEIRSVLLDEIHKDPDNPSVDDVIELEVKSLRDTRTLIRTVGMKDAAQFVDDNPHPRLWRLLAEAALDQLNLEVAEHAFVRCKDYQGIGLSKRVDQLHSEPLKLAEIAAYFRRFEDAEKIYIDMDRRDLAIELRMKLGDWFRVVQLLQSGSGGADDKKLLQAWNAIGDYYLDRQKWSNAASYYKQGGNQEKIVQCYYMLEDYDAMSELCESLPDNHKVLQKLAKMFRMVGMCEQAVSAYSKCGRIKDAIDTCVYLNQWSQAVELAQKNNVKDIDPLLAKYASHLLEKDNVLQAIELYRKANRYVSAAKLLFRIAKEEAESGAPPMQLKKIYVLAALLVDKHHQKAREKSSKPSGSSLMDDFDDETGDEARVIGQAWRGAEAYHFYILAQRQLHAGYVDAAMCTASHLSQYEDFIESSRLYSLLAVAAATNKSFAVCSKAFIKLESSQDIDDDDKKAYQDLAMKIFSRHEPRDHRQKPAIDMKDENTAVCLVTGRPILEYQFWTCSTCKRSAMSQEMGTRLSCPLCHSRI</sequence>
<feature type="domain" description="IFT121/TULP4 N-terminal" evidence="18">
    <location>
        <begin position="1"/>
        <end position="333"/>
    </location>
</feature>
<dbReference type="Pfam" id="PF24797">
    <property type="entry name" value="Beta-prop_WDR35_TULP_N"/>
    <property type="match status" value="1"/>
</dbReference>
<evidence type="ECO:0000259" key="16">
    <source>
        <dbReference type="Pfam" id="PF23387"/>
    </source>
</evidence>
<keyword evidence="8" id="KW-0969">Cilium</keyword>
<keyword evidence="7" id="KW-0970">Cilium biogenesis/degradation</keyword>
<reference evidence="21" key="1">
    <citation type="submission" date="2003-08" db="EMBL/GenBank/DDBJ databases">
        <authorList>
            <person name="Birren B."/>
            <person name="Nusbaum C."/>
            <person name="Abebe A."/>
            <person name="Abouelleil A."/>
            <person name="Adekoya E."/>
            <person name="Ait-zahra M."/>
            <person name="Allen N."/>
            <person name="Allen T."/>
            <person name="An P."/>
            <person name="Anderson M."/>
            <person name="Anderson S."/>
            <person name="Arachchi H."/>
            <person name="Armbruster J."/>
            <person name="Bachantsang P."/>
            <person name="Baldwin J."/>
            <person name="Barry A."/>
            <person name="Bayul T."/>
            <person name="Blitshsteyn B."/>
            <person name="Bloom T."/>
            <person name="Blye J."/>
            <person name="Boguslavskiy L."/>
            <person name="Borowsky M."/>
            <person name="Boukhgalter B."/>
            <person name="Brunache A."/>
            <person name="Butler J."/>
            <person name="Calixte N."/>
            <person name="Calvo S."/>
            <person name="Camarata J."/>
            <person name="Campo K."/>
            <person name="Chang J."/>
            <person name="Cheshatsang Y."/>
            <person name="Citroen M."/>
            <person name="Collymore A."/>
            <person name="Considine T."/>
            <person name="Cook A."/>
            <person name="Cooke P."/>
            <person name="Corum B."/>
            <person name="Cuomo C."/>
            <person name="David R."/>
            <person name="Dawoe T."/>
            <person name="Degray S."/>
            <person name="Dodge S."/>
            <person name="Dooley K."/>
            <person name="Dorje P."/>
            <person name="Dorjee K."/>
            <person name="Dorris L."/>
            <person name="Duffey N."/>
            <person name="Dupes A."/>
            <person name="Elkins T."/>
            <person name="Engels R."/>
            <person name="Erickson J."/>
            <person name="Farina A."/>
            <person name="Faro S."/>
            <person name="Ferreira P."/>
            <person name="Fischer H."/>
            <person name="Fitzgerald M."/>
            <person name="Foley K."/>
            <person name="Gage D."/>
            <person name="Galagan J."/>
            <person name="Gearin G."/>
            <person name="Gnerre S."/>
            <person name="Gnirke A."/>
            <person name="Goyette A."/>
            <person name="Graham J."/>
            <person name="Grandbois E."/>
            <person name="Gyaltsen K."/>
            <person name="Hafez N."/>
            <person name="Hagopian D."/>
            <person name="Hagos B."/>
            <person name="Hall J."/>
            <person name="Hatcher B."/>
            <person name="Heller A."/>
            <person name="Higgins H."/>
            <person name="Honan T."/>
            <person name="Horn A."/>
            <person name="Houde N."/>
            <person name="Hughes L."/>
            <person name="Hulme W."/>
            <person name="Husby E."/>
            <person name="Iliev I."/>
            <person name="Jaffe D."/>
            <person name="Jones C."/>
            <person name="Kamal M."/>
            <person name="Kamat A."/>
            <person name="Kamvysselis M."/>
            <person name="Karlsson E."/>
            <person name="Kells C."/>
            <person name="Kieu A."/>
            <person name="Kisner P."/>
            <person name="Kodira C."/>
            <person name="Kulbokas E."/>
            <person name="Labutti K."/>
            <person name="Lama D."/>
            <person name="Landers T."/>
            <person name="Leger J."/>
            <person name="Levine S."/>
            <person name="Lewis D."/>
            <person name="Lewis T."/>
            <person name="Lindblad-toh K."/>
            <person name="Liu X."/>
            <person name="Lokyitsang T."/>
            <person name="Lokyitsang Y."/>
            <person name="Lucien O."/>
            <person name="Lui A."/>
            <person name="Ma L.J."/>
            <person name="Mabbitt R."/>
            <person name="Macdonald J."/>
            <person name="Maclean C."/>
            <person name="Major J."/>
            <person name="Manning J."/>
            <person name="Marabella R."/>
            <person name="Maru K."/>
            <person name="Matthews C."/>
            <person name="Mauceli E."/>
            <person name="Mccarthy M."/>
            <person name="Mcdonough S."/>
            <person name="Mcghee T."/>
            <person name="Meldrim J."/>
            <person name="Meneus L."/>
            <person name="Mesirov J."/>
            <person name="Mihalev A."/>
            <person name="Mihova T."/>
            <person name="Mikkelsen T."/>
            <person name="Mlenga V."/>
            <person name="Moru K."/>
            <person name="Mozes J."/>
            <person name="Mulrain L."/>
            <person name="Munson G."/>
            <person name="Naylor J."/>
            <person name="Newes C."/>
            <person name="Nguyen C."/>
            <person name="Nguyen N."/>
            <person name="Nguyen T."/>
            <person name="Nicol R."/>
            <person name="Nielsen C."/>
            <person name="Nizzari M."/>
            <person name="Norbu C."/>
            <person name="Norbu N."/>
            <person name="O'donnell P."/>
            <person name="Okoawo O."/>
            <person name="O'leary S."/>
            <person name="Omotosho B."/>
            <person name="O'neill K."/>
            <person name="Osman S."/>
            <person name="Parker S."/>
            <person name="Perrin D."/>
            <person name="Phunkhang P."/>
            <person name="Piqani B."/>
            <person name="Purcell S."/>
            <person name="Rachupka T."/>
            <person name="Ramasamy U."/>
            <person name="Rameau R."/>
            <person name="Ray V."/>
            <person name="Raymond C."/>
            <person name="Retta R."/>
            <person name="Richardson S."/>
            <person name="Rise C."/>
            <person name="Rodriguez J."/>
            <person name="Rogers J."/>
            <person name="Rogov P."/>
            <person name="Rutman M."/>
            <person name="Schupbach R."/>
            <person name="Seaman C."/>
            <person name="Settipalli S."/>
            <person name="Sharpe T."/>
            <person name="Sheridan J."/>
            <person name="Sherpa N."/>
            <person name="Shi J."/>
            <person name="Smirnov S."/>
            <person name="Smith C."/>
            <person name="Sougnez C."/>
            <person name="Spencer B."/>
            <person name="Stalker J."/>
            <person name="Stange-thomann N."/>
            <person name="Stavropoulos S."/>
            <person name="Stetson K."/>
            <person name="Stone C."/>
            <person name="Stone S."/>
            <person name="Stubbs M."/>
            <person name="Talamas J."/>
            <person name="Tchuinga P."/>
            <person name="Tenzing P."/>
            <person name="Tesfaye S."/>
            <person name="Theodore J."/>
            <person name="Thoulutsang Y."/>
            <person name="Topham K."/>
            <person name="Towey S."/>
            <person name="Tsamla T."/>
            <person name="Tsomo N."/>
            <person name="Vallee D."/>
            <person name="Vassiliev H."/>
            <person name="Venkataraman V."/>
            <person name="Vinson J."/>
            <person name="Vo A."/>
            <person name="Wade C."/>
            <person name="Wang S."/>
            <person name="Wangchuk T."/>
            <person name="Wangdi T."/>
            <person name="Whittaker C."/>
            <person name="Wilkinson J."/>
            <person name="Wu Y."/>
            <person name="Wyman D."/>
            <person name="Yadav S."/>
            <person name="Yang S."/>
            <person name="Yang X."/>
            <person name="Yeager S."/>
            <person name="Yee E."/>
            <person name="Young G."/>
            <person name="Zainoun J."/>
            <person name="Zembeck L."/>
            <person name="Zimmer A."/>
            <person name="Zody M."/>
            <person name="Lander E."/>
        </authorList>
    </citation>
    <scope>NUCLEOTIDE SEQUENCE [LARGE SCALE GENOMIC DNA]</scope>
</reference>
<dbReference type="SUPFAM" id="SSF69322">
    <property type="entry name" value="Tricorn protease domain 2"/>
    <property type="match status" value="1"/>
</dbReference>
<reference evidence="20" key="3">
    <citation type="submission" date="2025-09" db="UniProtKB">
        <authorList>
            <consortium name="Ensembl"/>
        </authorList>
    </citation>
    <scope>IDENTIFICATION</scope>
</reference>
<dbReference type="Pfam" id="PF25768">
    <property type="entry name" value="TPR_IFT121"/>
    <property type="match status" value="1"/>
</dbReference>
<dbReference type="InterPro" id="IPR057979">
    <property type="entry name" value="TPR_IFT121"/>
</dbReference>
<dbReference type="GO" id="GO:1905515">
    <property type="term" value="P:non-motile cilium assembly"/>
    <property type="evidence" value="ECO:0007669"/>
    <property type="project" value="TreeGrafter"/>
</dbReference>
<dbReference type="Ensembl" id="ENSCSAVT00000019661.1">
    <property type="protein sequence ID" value="ENSCSAVP00000019451.1"/>
    <property type="gene ID" value="ENSCSAVG00000011406.1"/>
</dbReference>
<evidence type="ECO:0000259" key="19">
    <source>
        <dbReference type="Pfam" id="PF25768"/>
    </source>
</evidence>
<dbReference type="PANTHER" id="PTHR12764">
    <property type="entry name" value="WD REPEAT DOMAIN-RELATED"/>
    <property type="match status" value="1"/>
</dbReference>
<dbReference type="InterPro" id="IPR056170">
    <property type="entry name" value="Znf_IFT121-like"/>
</dbReference>
<dbReference type="InterPro" id="IPR036322">
    <property type="entry name" value="WD40_repeat_dom_sf"/>
</dbReference>
<feature type="domain" description="IFT80/172/WDR35 TPR" evidence="16">
    <location>
        <begin position="705"/>
        <end position="793"/>
    </location>
</feature>
<dbReference type="InterPro" id="IPR001680">
    <property type="entry name" value="WD40_rpt"/>
</dbReference>
<dbReference type="Proteomes" id="UP000007875">
    <property type="component" value="Unassembled WGS sequence"/>
</dbReference>
<protein>
    <recommendedName>
        <fullName evidence="13">WD repeat-containing protein 35</fullName>
    </recommendedName>
</protein>
<comment type="function">
    <text evidence="11">As a component of the IFT complex A (IFT-A), a complex required for retrograde ciliary transport and entry into cilia of G protein-coupled receptors (GPCRs), it is involved in ciliogenesis and ciliary protein trafficking. May promote CASP3 activation and TNF-stimulated apoptosis.</text>
</comment>
<dbReference type="Pfam" id="PF23387">
    <property type="entry name" value="TPR_IFT80_172"/>
    <property type="match status" value="1"/>
</dbReference>
<dbReference type="STRING" id="51511.ENSCSAVP00000019451"/>
<evidence type="ECO:0000259" key="15">
    <source>
        <dbReference type="Pfam" id="PF23145"/>
    </source>
</evidence>
<name>H2ZPD5_CIOSA</name>
<dbReference type="PANTHER" id="PTHR12764:SF5">
    <property type="entry name" value="LD29485P"/>
    <property type="match status" value="1"/>
</dbReference>
<evidence type="ECO:0000259" key="17">
    <source>
        <dbReference type="Pfam" id="PF23390"/>
    </source>
</evidence>
<accession>H2ZPD5</accession>
<keyword evidence="4" id="KW-0963">Cytoplasm</keyword>
<comment type="subunit">
    <text evidence="12">Component of the IFT complex A (IFT-A) complex. IFT-A complex is divided into a core subcomplex composed of IFT122:IFT140:WDR19 which is associated with TULP3 and a peripheral subcomplex composed of IFT43:WDR35:TTC21B. Interacts directy with IFT122, ITF43 and TTC21B. Interacts with IFT43. Interacts with CFAP61.</text>
</comment>
<evidence type="ECO:0000313" key="21">
    <source>
        <dbReference type="Proteomes" id="UP000007875"/>
    </source>
</evidence>
<evidence type="ECO:0000256" key="10">
    <source>
        <dbReference type="ARBA" id="ARBA00023273"/>
    </source>
</evidence>
<evidence type="ECO:0000256" key="7">
    <source>
        <dbReference type="ARBA" id="ARBA00022794"/>
    </source>
</evidence>
<dbReference type="eggNOG" id="KOG2041">
    <property type="taxonomic scope" value="Eukaryota"/>
</dbReference>
<dbReference type="InterPro" id="IPR057361">
    <property type="entry name" value="TPR_WDR35"/>
</dbReference>
<comment type="subcellular location">
    <subcellularLocation>
        <location evidence="3">Cytoplasm</location>
        <location evidence="3">Cytoskeleton</location>
        <location evidence="3">Cilium axoneme</location>
    </subcellularLocation>
    <subcellularLocation>
        <location evidence="1">Cytoplasm</location>
        <location evidence="1">Cytoskeleton</location>
        <location evidence="1">Cilium basal body</location>
    </subcellularLocation>
    <subcellularLocation>
        <location evidence="2">Cytoplasm</location>
        <location evidence="2">Cytoskeleton</location>
        <location evidence="2">Microtubule organizing center</location>
        <location evidence="2">Centrosome</location>
    </subcellularLocation>
</comment>
<evidence type="ECO:0000256" key="13">
    <source>
        <dbReference type="ARBA" id="ARBA00070596"/>
    </source>
</evidence>
<evidence type="ECO:0000256" key="3">
    <source>
        <dbReference type="ARBA" id="ARBA00004430"/>
    </source>
</evidence>
<evidence type="ECO:0000256" key="1">
    <source>
        <dbReference type="ARBA" id="ARBA00004120"/>
    </source>
</evidence>